<sequence>MAKRRWFHGIAAALCSAALAAQPTGGLTPAAALADDPPALGEPFHTRFLGREIRFPGFDRRRLDAWTLGLTFNFPTPGDRPVDPAGSLYLWRRPDENHLLYGDIALVYNHLFHARSFRDGSPFEWVTTFENYTLPKLQQGELIEGRNDEDGETEWGYVRPGIGLGYRRQVGPAVDNMAAADLIVEPGLLYFGDHAQRFRSPGDTFELRSRLQLRWDGLRRNLLSLPDRGLAFGADGVWGWRANWRDWGVDRRENGHRHYLTGSGYALAALPVPFAGGRHRLIAAVNAGITHHPDRFNRSVTRRLGGGINPLGMDFHTTGFPVIPGAAYLEFFPRHYAIGYGEYRFAPTFFSFVHLYGGTAHLDPIRYRHGKRQRHNTLMPFAGVRLSSGLPGGLLLVVDYAHNFGLKRGRTGYGNQVTVWVSGMF</sequence>
<feature type="chain" id="PRO_5043919501" description="Alginate export domain-containing protein" evidence="1">
    <location>
        <begin position="21"/>
        <end position="425"/>
    </location>
</feature>
<dbReference type="Proteomes" id="UP001321450">
    <property type="component" value="Chromosome"/>
</dbReference>
<feature type="signal peptide" evidence="1">
    <location>
        <begin position="1"/>
        <end position="20"/>
    </location>
</feature>
<protein>
    <recommendedName>
        <fullName evidence="4">Alginate export domain-containing protein</fullName>
    </recommendedName>
</protein>
<organism evidence="2 3">
    <name type="scientific">Methylomarinovum tepidoasis</name>
    <dbReference type="NCBI Taxonomy" id="2840183"/>
    <lineage>
        <taxon>Bacteria</taxon>
        <taxon>Pseudomonadati</taxon>
        <taxon>Pseudomonadota</taxon>
        <taxon>Gammaproteobacteria</taxon>
        <taxon>Methylococcales</taxon>
        <taxon>Methylothermaceae</taxon>
        <taxon>Methylomarinovum</taxon>
    </lineage>
</organism>
<dbReference type="KEGG" id="meiy:MIN45_P1381"/>
<accession>A0AAU9CDZ3</accession>
<keyword evidence="3" id="KW-1185">Reference proteome</keyword>
<dbReference type="RefSeq" id="WP_286291261.1">
    <property type="nucleotide sequence ID" value="NZ_AP024718.1"/>
</dbReference>
<evidence type="ECO:0000313" key="2">
    <source>
        <dbReference type="EMBL" id="BCX89011.1"/>
    </source>
</evidence>
<name>A0AAU9CDZ3_9GAMM</name>
<evidence type="ECO:0000256" key="1">
    <source>
        <dbReference type="SAM" id="SignalP"/>
    </source>
</evidence>
<dbReference type="EMBL" id="AP024718">
    <property type="protein sequence ID" value="BCX89011.1"/>
    <property type="molecule type" value="Genomic_DNA"/>
</dbReference>
<evidence type="ECO:0008006" key="4">
    <source>
        <dbReference type="Google" id="ProtNLM"/>
    </source>
</evidence>
<evidence type="ECO:0000313" key="3">
    <source>
        <dbReference type="Proteomes" id="UP001321450"/>
    </source>
</evidence>
<reference evidence="3" key="1">
    <citation type="journal article" date="2024" name="Int. J. Syst. Evol. Microbiol.">
        <title>Methylomarinovum tepidoasis sp. nov., a moderately thermophilic methanotroph of the family Methylothermaceae isolated from a deep-sea hydrothermal field.</title>
        <authorList>
            <person name="Hirayama H."/>
            <person name="Takaki Y."/>
            <person name="Abe M."/>
            <person name="Miyazaki M."/>
            <person name="Uematsu K."/>
            <person name="Matsui Y."/>
            <person name="Takai K."/>
        </authorList>
    </citation>
    <scope>NUCLEOTIDE SEQUENCE [LARGE SCALE GENOMIC DNA]</scope>
    <source>
        <strain evidence="3">IN45</strain>
    </source>
</reference>
<dbReference type="AlphaFoldDB" id="A0AAU9CDZ3"/>
<gene>
    <name evidence="2" type="ORF">MIN45_P1381</name>
</gene>
<proteinExistence type="predicted"/>
<keyword evidence="1" id="KW-0732">Signal</keyword>